<comment type="function">
    <text evidence="7">Responsible for the coupling of flagellin expression to flagellar assembly by preventing expression of the flagellin genes when a component of the middle class of proteins is defective. It negatively regulates flagellar genes by inhibiting the activity of FliA by directly binding to FliA.</text>
</comment>
<proteinExistence type="inferred from homology"/>
<dbReference type="EMBL" id="ARXX01000018">
    <property type="protein sequence ID" value="MBF5056217.1"/>
    <property type="molecule type" value="Genomic_DNA"/>
</dbReference>
<dbReference type="Proteomes" id="UP000662703">
    <property type="component" value="Unassembled WGS sequence"/>
</dbReference>
<dbReference type="RefSeq" id="WP_161386073.1">
    <property type="nucleotide sequence ID" value="NZ_ARXX01000018.1"/>
</dbReference>
<comment type="caution">
    <text evidence="11">The sequence shown here is derived from an EMBL/GenBank/DDBJ whole genome shotgun (WGS) entry which is preliminary data.</text>
</comment>
<sequence>MKIDNVSHLYPPGTVNQGKAGEKVGTDGQRPDAASAGEVAHLRAPTGDGQDIDQARVEEVRQAIAEGRLEIRADRIADGLIQSVQDLLGEDR</sequence>
<dbReference type="SUPFAM" id="SSF101498">
    <property type="entry name" value="Anti-sigma factor FlgM"/>
    <property type="match status" value="1"/>
</dbReference>
<evidence type="ECO:0000256" key="5">
    <source>
        <dbReference type="ARBA" id="ARBA00023015"/>
    </source>
</evidence>
<evidence type="ECO:0000313" key="11">
    <source>
        <dbReference type="EMBL" id="MBF5056217.1"/>
    </source>
</evidence>
<evidence type="ECO:0000259" key="10">
    <source>
        <dbReference type="Pfam" id="PF04316"/>
    </source>
</evidence>
<protein>
    <recommendedName>
        <fullName evidence="2">Negative regulator of flagellin synthesis</fullName>
    </recommendedName>
    <alternativeName>
        <fullName evidence="8">Anti-sigma-28 factor</fullName>
    </alternativeName>
</protein>
<dbReference type="InterPro" id="IPR035890">
    <property type="entry name" value="Anti-sigma-28_factor_FlgM_sf"/>
</dbReference>
<evidence type="ECO:0000256" key="9">
    <source>
        <dbReference type="SAM" id="MobiDB-lite"/>
    </source>
</evidence>
<evidence type="ECO:0000256" key="8">
    <source>
        <dbReference type="ARBA" id="ARBA00030117"/>
    </source>
</evidence>
<dbReference type="Pfam" id="PF04316">
    <property type="entry name" value="FlgM"/>
    <property type="match status" value="1"/>
</dbReference>
<dbReference type="InterPro" id="IPR031316">
    <property type="entry name" value="FlgM_C"/>
</dbReference>
<feature type="domain" description="Anti-sigma-28 factor FlgM C-terminal" evidence="10">
    <location>
        <begin position="40"/>
        <end position="82"/>
    </location>
</feature>
<keyword evidence="5" id="KW-0805">Transcription regulation</keyword>
<keyword evidence="3" id="KW-0678">Repressor</keyword>
<feature type="region of interest" description="Disordered" evidence="9">
    <location>
        <begin position="1"/>
        <end position="53"/>
    </location>
</feature>
<keyword evidence="6" id="KW-0804">Transcription</keyword>
<evidence type="ECO:0000256" key="2">
    <source>
        <dbReference type="ARBA" id="ARBA00017823"/>
    </source>
</evidence>
<evidence type="ECO:0000256" key="1">
    <source>
        <dbReference type="ARBA" id="ARBA00005322"/>
    </source>
</evidence>
<evidence type="ECO:0000313" key="12">
    <source>
        <dbReference type="Proteomes" id="UP000662703"/>
    </source>
</evidence>
<keyword evidence="4" id="KW-1005">Bacterial flagellum biogenesis</keyword>
<evidence type="ECO:0000256" key="3">
    <source>
        <dbReference type="ARBA" id="ARBA00022491"/>
    </source>
</evidence>
<gene>
    <name evidence="11" type="ORF">Y5W_01511</name>
</gene>
<dbReference type="NCBIfam" id="TIGR03824">
    <property type="entry name" value="FlgM_jcvi"/>
    <property type="match status" value="1"/>
</dbReference>
<evidence type="ECO:0000256" key="6">
    <source>
        <dbReference type="ARBA" id="ARBA00023163"/>
    </source>
</evidence>
<dbReference type="InterPro" id="IPR007412">
    <property type="entry name" value="FlgM"/>
</dbReference>
<evidence type="ECO:0000256" key="7">
    <source>
        <dbReference type="ARBA" id="ARBA00024739"/>
    </source>
</evidence>
<evidence type="ECO:0000256" key="4">
    <source>
        <dbReference type="ARBA" id="ARBA00022795"/>
    </source>
</evidence>
<organism evidence="11 12">
    <name type="scientific">Alloalcanivorax profundimaris</name>
    <dbReference type="NCBI Taxonomy" id="2735259"/>
    <lineage>
        <taxon>Bacteria</taxon>
        <taxon>Pseudomonadati</taxon>
        <taxon>Pseudomonadota</taxon>
        <taxon>Gammaproteobacteria</taxon>
        <taxon>Oceanospirillales</taxon>
        <taxon>Alcanivoracaceae</taxon>
        <taxon>Alloalcanivorax</taxon>
    </lineage>
</organism>
<comment type="similarity">
    <text evidence="1">Belongs to the FlgM family.</text>
</comment>
<reference evidence="11 12" key="1">
    <citation type="submission" date="2012-09" db="EMBL/GenBank/DDBJ databases">
        <title>Genome Sequence of alkane-degrading Bacterium Alcanivorax sp. 521-1.</title>
        <authorList>
            <person name="Lai Q."/>
            <person name="Shao Z."/>
        </authorList>
    </citation>
    <scope>NUCLEOTIDE SEQUENCE [LARGE SCALE GENOMIC DNA]</scope>
    <source>
        <strain evidence="11 12">521-1</strain>
    </source>
</reference>
<keyword evidence="12" id="KW-1185">Reference proteome</keyword>
<name>A0ABS0AQ00_9GAMM</name>
<accession>A0ABS0AQ00</accession>